<dbReference type="PANTHER" id="PTHR48048:SF33">
    <property type="entry name" value="ISOFLAVONE 7-O-GLUCOSYLTRANSFERASE 1"/>
    <property type="match status" value="1"/>
</dbReference>
<proteinExistence type="inferred from homology"/>
<organism evidence="7 8">
    <name type="scientific">Trifolium pratense</name>
    <name type="common">Red clover</name>
    <dbReference type="NCBI Taxonomy" id="57577"/>
    <lineage>
        <taxon>Eukaryota</taxon>
        <taxon>Viridiplantae</taxon>
        <taxon>Streptophyta</taxon>
        <taxon>Embryophyta</taxon>
        <taxon>Tracheophyta</taxon>
        <taxon>Spermatophyta</taxon>
        <taxon>Magnoliopsida</taxon>
        <taxon>eudicotyledons</taxon>
        <taxon>Gunneridae</taxon>
        <taxon>Pentapetalae</taxon>
        <taxon>rosids</taxon>
        <taxon>fabids</taxon>
        <taxon>Fabales</taxon>
        <taxon>Fabaceae</taxon>
        <taxon>Papilionoideae</taxon>
        <taxon>50 kb inversion clade</taxon>
        <taxon>NPAAA clade</taxon>
        <taxon>Hologalegina</taxon>
        <taxon>IRL clade</taxon>
        <taxon>Trifolieae</taxon>
        <taxon>Trifolium</taxon>
    </lineage>
</organism>
<dbReference type="Pfam" id="PF00201">
    <property type="entry name" value="UDPGT"/>
    <property type="match status" value="1"/>
</dbReference>
<evidence type="ECO:0000313" key="7">
    <source>
        <dbReference type="EMBL" id="PNX94393.1"/>
    </source>
</evidence>
<evidence type="ECO:0000256" key="6">
    <source>
        <dbReference type="RuleBase" id="RU362057"/>
    </source>
</evidence>
<dbReference type="EC" id="2.4.1.-" evidence="6"/>
<dbReference type="FunFam" id="3.40.50.2000:FF:000095">
    <property type="entry name" value="Glycosyltransferase"/>
    <property type="match status" value="1"/>
</dbReference>
<evidence type="ECO:0000256" key="5">
    <source>
        <dbReference type="RuleBase" id="RU003718"/>
    </source>
</evidence>
<reference evidence="7 8" key="1">
    <citation type="journal article" date="2014" name="Am. J. Bot.">
        <title>Genome assembly and annotation for red clover (Trifolium pratense; Fabaceae).</title>
        <authorList>
            <person name="Istvanek J."/>
            <person name="Jaros M."/>
            <person name="Krenek A."/>
            <person name="Repkova J."/>
        </authorList>
    </citation>
    <scope>NUCLEOTIDE SEQUENCE [LARGE SCALE GENOMIC DNA]</scope>
    <source>
        <strain evidence="8">cv. Tatra</strain>
        <tissue evidence="7">Young leaves</tissue>
    </source>
</reference>
<dbReference type="InterPro" id="IPR002213">
    <property type="entry name" value="UDP_glucos_trans"/>
</dbReference>
<gene>
    <name evidence="7" type="ORF">L195_g017568</name>
</gene>
<evidence type="ECO:0000256" key="2">
    <source>
        <dbReference type="ARBA" id="ARBA00022676"/>
    </source>
</evidence>
<evidence type="ECO:0000256" key="4">
    <source>
        <dbReference type="ARBA" id="ARBA00050777"/>
    </source>
</evidence>
<dbReference type="GO" id="GO:0050004">
    <property type="term" value="F:isoflavone 7-O-glucosyltransferase activity"/>
    <property type="evidence" value="ECO:0007669"/>
    <property type="project" value="UniProtKB-EC"/>
</dbReference>
<reference evidence="7 8" key="2">
    <citation type="journal article" date="2017" name="Front. Plant Sci.">
        <title>Gene Classification and Mining of Molecular Markers Useful in Red Clover (Trifolium pratense) Breeding.</title>
        <authorList>
            <person name="Istvanek J."/>
            <person name="Dluhosova J."/>
            <person name="Dluhos P."/>
            <person name="Patkova L."/>
            <person name="Nedelnik J."/>
            <person name="Repkova J."/>
        </authorList>
    </citation>
    <scope>NUCLEOTIDE SEQUENCE [LARGE SCALE GENOMIC DNA]</scope>
    <source>
        <strain evidence="8">cv. Tatra</strain>
        <tissue evidence="7">Young leaves</tissue>
    </source>
</reference>
<dbReference type="InterPro" id="IPR050481">
    <property type="entry name" value="UDP-glycosyltransf_plant"/>
</dbReference>
<protein>
    <recommendedName>
        <fullName evidence="6">Glycosyltransferase</fullName>
        <ecNumber evidence="6">2.4.1.-</ecNumber>
    </recommendedName>
</protein>
<dbReference type="PANTHER" id="PTHR48048">
    <property type="entry name" value="GLYCOSYLTRANSFERASE"/>
    <property type="match status" value="1"/>
</dbReference>
<sequence length="479" mass="53181">MKDTIVLYPAFGSGHLMSMVELGKLILTHNPSFSIKILILTPPNKNNINDSTCQYISSISSKFPTINFHYIPSISFTFTLPPHLQTLELSPRSNHHVQHIIQSIAKTSNLKAIILDFLNYSATQVTYNLEIPTYFYYTSGASLLSLFLNFPTFHKNATIAVKDYSIHTPIELPGLPRLSKDDYPDEGKDPASPSYQVLLQSAKTLRESDGIIVNTFDAIERKAIKALRDGLCVPDGITPSIFCIGPVVSVSASSEKDENGCLSWLDSQPSQSVVFLSFGSMGRFSKAQLHEMAIGLEKSEQRFLWVVRGDLELDDVSLEELLPEGFLERTKEKGLVVRNWASQGAILRHDSVGGFVTHCGWNSVLEAVCEGVPMITWPLYAEQKLNRVILVQEKKIALELNESKNGFVSGIELGERVKELMEGEKGKEIRDTILKMKKSAKEARGGGGSSLVDLKMLGDSWREHASWNSLSPNSPFLFA</sequence>
<dbReference type="InterPro" id="IPR035595">
    <property type="entry name" value="UDP_glycos_trans_CS"/>
</dbReference>
<comment type="caution">
    <text evidence="7">The sequence shown here is derived from an EMBL/GenBank/DDBJ whole genome shotgun (WGS) entry which is preliminary data.</text>
</comment>
<accession>A0A2K3MU89</accession>
<evidence type="ECO:0000256" key="1">
    <source>
        <dbReference type="ARBA" id="ARBA00009995"/>
    </source>
</evidence>
<comment type="similarity">
    <text evidence="1 5">Belongs to the UDP-glycosyltransferase family.</text>
</comment>
<keyword evidence="3 5" id="KW-0808">Transferase</keyword>
<evidence type="ECO:0000256" key="3">
    <source>
        <dbReference type="ARBA" id="ARBA00022679"/>
    </source>
</evidence>
<dbReference type="EMBL" id="ASHM01012443">
    <property type="protein sequence ID" value="PNX94393.1"/>
    <property type="molecule type" value="Genomic_DNA"/>
</dbReference>
<dbReference type="AlphaFoldDB" id="A0A2K3MU89"/>
<dbReference type="Gene3D" id="3.40.50.2000">
    <property type="entry name" value="Glycogen Phosphorylase B"/>
    <property type="match status" value="2"/>
</dbReference>
<comment type="catalytic activity">
    <reaction evidence="4">
        <text>a 7-hydroxyisoflavone + UDP-alpha-D-glucose = a 7-hydroxyisoflavone 7-O-beta-D-glucoside + UDP + H(+)</text>
        <dbReference type="Rhea" id="RHEA:56344"/>
        <dbReference type="ChEBI" id="CHEBI:15378"/>
        <dbReference type="ChEBI" id="CHEBI:55465"/>
        <dbReference type="ChEBI" id="CHEBI:58223"/>
        <dbReference type="ChEBI" id="CHEBI:58885"/>
        <dbReference type="ChEBI" id="CHEBI:140301"/>
        <dbReference type="EC" id="2.4.1.170"/>
    </reaction>
</comment>
<name>A0A2K3MU89_TRIPR</name>
<dbReference type="PROSITE" id="PS00375">
    <property type="entry name" value="UDPGT"/>
    <property type="match status" value="1"/>
</dbReference>
<dbReference type="CDD" id="cd03784">
    <property type="entry name" value="GT1_Gtf-like"/>
    <property type="match status" value="1"/>
</dbReference>
<dbReference type="FunFam" id="3.40.50.2000:FF:000020">
    <property type="entry name" value="Glycosyltransferase"/>
    <property type="match status" value="1"/>
</dbReference>
<dbReference type="SUPFAM" id="SSF53756">
    <property type="entry name" value="UDP-Glycosyltransferase/glycogen phosphorylase"/>
    <property type="match status" value="1"/>
</dbReference>
<dbReference type="Proteomes" id="UP000236291">
    <property type="component" value="Unassembled WGS sequence"/>
</dbReference>
<keyword evidence="2 5" id="KW-0328">Glycosyltransferase</keyword>
<evidence type="ECO:0000313" key="8">
    <source>
        <dbReference type="Proteomes" id="UP000236291"/>
    </source>
</evidence>